<feature type="region of interest" description="Disordered" evidence="1">
    <location>
        <begin position="151"/>
        <end position="174"/>
    </location>
</feature>
<evidence type="ECO:0000256" key="1">
    <source>
        <dbReference type="SAM" id="MobiDB-lite"/>
    </source>
</evidence>
<accession>A0A448XR14</accession>
<dbReference type="EMBL" id="CAAALY010276589">
    <property type="protein sequence ID" value="VEL42789.1"/>
    <property type="molecule type" value="Genomic_DNA"/>
</dbReference>
<name>A0A448XR14_9PLAT</name>
<feature type="region of interest" description="Disordered" evidence="1">
    <location>
        <begin position="1"/>
        <end position="118"/>
    </location>
</feature>
<comment type="caution">
    <text evidence="2">The sequence shown here is derived from an EMBL/GenBank/DDBJ whole genome shotgun (WGS) entry which is preliminary data.</text>
</comment>
<reference evidence="2" key="1">
    <citation type="submission" date="2018-11" db="EMBL/GenBank/DDBJ databases">
        <authorList>
            <consortium name="Pathogen Informatics"/>
        </authorList>
    </citation>
    <scope>NUCLEOTIDE SEQUENCE</scope>
</reference>
<dbReference type="AlphaFoldDB" id="A0A448XR14"/>
<dbReference type="Proteomes" id="UP000784294">
    <property type="component" value="Unassembled WGS sequence"/>
</dbReference>
<gene>
    <name evidence="2" type="ORF">PXEA_LOCUS36229</name>
</gene>
<organism evidence="2 3">
    <name type="scientific">Protopolystoma xenopodis</name>
    <dbReference type="NCBI Taxonomy" id="117903"/>
    <lineage>
        <taxon>Eukaryota</taxon>
        <taxon>Metazoa</taxon>
        <taxon>Spiralia</taxon>
        <taxon>Lophotrochozoa</taxon>
        <taxon>Platyhelminthes</taxon>
        <taxon>Monogenea</taxon>
        <taxon>Polyopisthocotylea</taxon>
        <taxon>Polystomatidea</taxon>
        <taxon>Polystomatidae</taxon>
        <taxon>Protopolystoma</taxon>
    </lineage>
</organism>
<evidence type="ECO:0000313" key="2">
    <source>
        <dbReference type="EMBL" id="VEL42789.1"/>
    </source>
</evidence>
<protein>
    <submittedName>
        <fullName evidence="2">Uncharacterized protein</fullName>
    </submittedName>
</protein>
<proteinExistence type="predicted"/>
<evidence type="ECO:0000313" key="3">
    <source>
        <dbReference type="Proteomes" id="UP000784294"/>
    </source>
</evidence>
<feature type="region of interest" description="Disordered" evidence="1">
    <location>
        <begin position="214"/>
        <end position="237"/>
    </location>
</feature>
<sequence>MGSECPPKQTRHISLLPGITTGTFSTRHVKKPSLPVAQQQMPLEGLQPHLTRPSASALTRAAISQPSTGQPHDPSGSLRRGSLMEPIKRFAKRLSMRQPSPSSDHMLPKKRPALQPPQEARVRVPPAADEAHSRFSFGMWQRGRFSLQPSAGCQATGQLPPSRHVSTSHEPAAQTQASFVTRLSIRGQTVADKSKVDDEALGRGGRPFYRVQRKRTTQLPVFPPRAPLTPAQRQIDL</sequence>
<keyword evidence="3" id="KW-1185">Reference proteome</keyword>
<feature type="non-terminal residue" evidence="2">
    <location>
        <position position="237"/>
    </location>
</feature>
<feature type="compositionally biased region" description="Polar residues" evidence="1">
    <location>
        <begin position="53"/>
        <end position="70"/>
    </location>
</feature>